<accession>A0A0B3C1H8</accession>
<keyword evidence="2 4" id="KW-0964">Secreted</keyword>
<comment type="function">
    <text evidence="4">Flagellin is the subunit protein which polymerizes to form the filaments of bacterial flagella.</text>
</comment>
<dbReference type="GO" id="GO:0005576">
    <property type="term" value="C:extracellular region"/>
    <property type="evidence" value="ECO:0007669"/>
    <property type="project" value="UniProtKB-SubCell"/>
</dbReference>
<evidence type="ECO:0000313" key="8">
    <source>
        <dbReference type="Proteomes" id="UP000030980"/>
    </source>
</evidence>
<dbReference type="Pfam" id="PF00669">
    <property type="entry name" value="Flagellin_N"/>
    <property type="match status" value="1"/>
</dbReference>
<gene>
    <name evidence="7" type="ORF">PT85_04910</name>
</gene>
<feature type="domain" description="Flagellin C-terminal" evidence="6">
    <location>
        <begin position="391"/>
        <end position="474"/>
    </location>
</feature>
<dbReference type="Pfam" id="PF00700">
    <property type="entry name" value="Flagellin_C"/>
    <property type="match status" value="1"/>
</dbReference>
<dbReference type="RefSeq" id="WP_039606093.1">
    <property type="nucleotide sequence ID" value="NZ_FMUP01000013.1"/>
</dbReference>
<dbReference type="Gene3D" id="2.170.280.10">
    <property type="entry name" value="f41 fragment of flagellin, middle domain"/>
    <property type="match status" value="1"/>
</dbReference>
<comment type="caution">
    <text evidence="7">The sequence shown here is derived from an EMBL/GenBank/DDBJ whole genome shotgun (WGS) entry which is preliminary data.</text>
</comment>
<dbReference type="EMBL" id="JTAK01000002">
    <property type="protein sequence ID" value="KHO65417.1"/>
    <property type="molecule type" value="Genomic_DNA"/>
</dbReference>
<dbReference type="Gene3D" id="1.20.1330.10">
    <property type="entry name" value="f41 fragment of flagellin, N-terminal domain"/>
    <property type="match status" value="1"/>
</dbReference>
<evidence type="ECO:0000256" key="1">
    <source>
        <dbReference type="ARBA" id="ARBA00005709"/>
    </source>
</evidence>
<evidence type="ECO:0000259" key="6">
    <source>
        <dbReference type="Pfam" id="PF00700"/>
    </source>
</evidence>
<dbReference type="Gene3D" id="6.10.280.190">
    <property type="match status" value="1"/>
</dbReference>
<sequence length="475" mass="48586">MALSVNTNIASLSTQKNLNRASDNLSTSMQRLSSGLRINSAKDDAAGLQIANRLTSQINGLNVAVKNANDGISIAQTAEAAMGESTSILQRMRELALQSANGSYGDEDRASMQSEYSALTAELNRIAETTTFGSRNLLDGSFGTTAFQVGANAYETINISMDSVAANKIGSNQVGSASGGAVGTTPLASGTATIVGGGQAVTVSYDASGSAKSIAQALDGAIGGLTVSARTVVTLDGDALSSGSVGNFKLTVGEESIEILGATSEQQLFEQLRDNASKLNVTVAYDGKEITVINEAGENFEIGAASGVAFSAGGIQVSVQAGDDTKTAATALVDTQIIRGEVNVDSSKAFSISGTGSAATLFGSTPVSSTLSTVKDSDIRSADSAQQALFVLDKAIARIDSQRADLGAVQNRLDSTINNLTAIAENSTASRGRIQDVDFANETAELTKQQTLQQASTAILAQANQLPSAVLKLLG</sequence>
<dbReference type="PANTHER" id="PTHR42792:SF2">
    <property type="entry name" value="FLAGELLIN"/>
    <property type="match status" value="1"/>
</dbReference>
<dbReference type="Proteomes" id="UP000030980">
    <property type="component" value="Unassembled WGS sequence"/>
</dbReference>
<dbReference type="SUPFAM" id="SSF64518">
    <property type="entry name" value="Phase 1 flagellin"/>
    <property type="match status" value="1"/>
</dbReference>
<evidence type="ECO:0000259" key="5">
    <source>
        <dbReference type="Pfam" id="PF00669"/>
    </source>
</evidence>
<dbReference type="InterPro" id="IPR042187">
    <property type="entry name" value="Flagellin_C_sub2"/>
</dbReference>
<dbReference type="InterPro" id="IPR001029">
    <property type="entry name" value="Flagellin_N"/>
</dbReference>
<keyword evidence="3 4" id="KW-0975">Bacterial flagellum</keyword>
<dbReference type="GO" id="GO:0009288">
    <property type="term" value="C:bacterial-type flagellum"/>
    <property type="evidence" value="ECO:0007669"/>
    <property type="project" value="UniProtKB-SubCell"/>
</dbReference>
<comment type="similarity">
    <text evidence="1 4">Belongs to the bacterial flagellin family.</text>
</comment>
<dbReference type="Gene3D" id="6.10.10.10">
    <property type="entry name" value="Flagellar export chaperone, C-terminal domain"/>
    <property type="match status" value="1"/>
</dbReference>
<dbReference type="Gene3D" id="2.30.220.10">
    <property type="entry name" value="f41 fragment of flagellin, C-terminal domain"/>
    <property type="match status" value="1"/>
</dbReference>
<name>A0A0B3C1H8_9PSED</name>
<evidence type="ECO:0000256" key="4">
    <source>
        <dbReference type="RuleBase" id="RU362073"/>
    </source>
</evidence>
<evidence type="ECO:0000313" key="7">
    <source>
        <dbReference type="EMBL" id="KHO65417.1"/>
    </source>
</evidence>
<protein>
    <recommendedName>
        <fullName evidence="4">Flagellin</fullName>
    </recommendedName>
</protein>
<organism evidence="7 8">
    <name type="scientific">Pseudomonas flexibilis</name>
    <dbReference type="NCBI Taxonomy" id="706570"/>
    <lineage>
        <taxon>Bacteria</taxon>
        <taxon>Pseudomonadati</taxon>
        <taxon>Pseudomonadota</taxon>
        <taxon>Gammaproteobacteria</taxon>
        <taxon>Pseudomonadales</taxon>
        <taxon>Pseudomonadaceae</taxon>
        <taxon>Pseudomonas</taxon>
    </lineage>
</organism>
<dbReference type="STRING" id="706570.PT85_04910"/>
<proteinExistence type="inferred from homology"/>
<comment type="subcellular location">
    <subcellularLocation>
        <location evidence="4">Secreted</location>
    </subcellularLocation>
    <subcellularLocation>
        <location evidence="4">Bacterial flagellum</location>
    </subcellularLocation>
</comment>
<dbReference type="OrthoDB" id="9796789at2"/>
<keyword evidence="8" id="KW-1185">Reference proteome</keyword>
<evidence type="ECO:0000256" key="2">
    <source>
        <dbReference type="ARBA" id="ARBA00022525"/>
    </source>
</evidence>
<feature type="domain" description="Flagellin N-terminal" evidence="5">
    <location>
        <begin position="5"/>
        <end position="141"/>
    </location>
</feature>
<dbReference type="InterPro" id="IPR046358">
    <property type="entry name" value="Flagellin_C"/>
</dbReference>
<dbReference type="AlphaFoldDB" id="A0A0B3C1H8"/>
<dbReference type="GO" id="GO:0005198">
    <property type="term" value="F:structural molecule activity"/>
    <property type="evidence" value="ECO:0007669"/>
    <property type="project" value="UniProtKB-UniRule"/>
</dbReference>
<evidence type="ECO:0000256" key="3">
    <source>
        <dbReference type="ARBA" id="ARBA00023143"/>
    </source>
</evidence>
<dbReference type="PRINTS" id="PR00207">
    <property type="entry name" value="FLAGELLIN"/>
</dbReference>
<dbReference type="InterPro" id="IPR001492">
    <property type="entry name" value="Flagellin"/>
</dbReference>
<reference evidence="7 8" key="1">
    <citation type="submission" date="2014-11" db="EMBL/GenBank/DDBJ databases">
        <title>Genome sequence of Pseudomonas tuomuerensis JCM 14085.</title>
        <authorList>
            <person name="Shin S.-K."/>
            <person name="Yi H."/>
        </authorList>
    </citation>
    <scope>NUCLEOTIDE SEQUENCE [LARGE SCALE GENOMIC DNA]</scope>
    <source>
        <strain evidence="7 8">JCM 14085</strain>
    </source>
</reference>
<dbReference type="PANTHER" id="PTHR42792">
    <property type="entry name" value="FLAGELLIN"/>
    <property type="match status" value="1"/>
</dbReference>